<dbReference type="InterPro" id="IPR036383">
    <property type="entry name" value="TSP1_rpt_sf"/>
</dbReference>
<comment type="caution">
    <text evidence="5">The sequence shown here is derived from an EMBL/GenBank/DDBJ whole genome shotgun (WGS) entry which is preliminary data.</text>
</comment>
<dbReference type="InterPro" id="IPR051418">
    <property type="entry name" value="Spondin/Thrombospondin_T1"/>
</dbReference>
<evidence type="ECO:0000313" key="6">
    <source>
        <dbReference type="Proteomes" id="UP001469553"/>
    </source>
</evidence>
<feature type="domain" description="Spondin-like TSP1" evidence="4">
    <location>
        <begin position="20"/>
        <end position="73"/>
    </location>
</feature>
<evidence type="ECO:0000256" key="1">
    <source>
        <dbReference type="ARBA" id="ARBA00022729"/>
    </source>
</evidence>
<organism evidence="5 6">
    <name type="scientific">Ameca splendens</name>
    <dbReference type="NCBI Taxonomy" id="208324"/>
    <lineage>
        <taxon>Eukaryota</taxon>
        <taxon>Metazoa</taxon>
        <taxon>Chordata</taxon>
        <taxon>Craniata</taxon>
        <taxon>Vertebrata</taxon>
        <taxon>Euteleostomi</taxon>
        <taxon>Actinopterygii</taxon>
        <taxon>Neopterygii</taxon>
        <taxon>Teleostei</taxon>
        <taxon>Neoteleostei</taxon>
        <taxon>Acanthomorphata</taxon>
        <taxon>Ovalentaria</taxon>
        <taxon>Atherinomorphae</taxon>
        <taxon>Cyprinodontiformes</taxon>
        <taxon>Goodeidae</taxon>
        <taxon>Ameca</taxon>
    </lineage>
</organism>
<evidence type="ECO:0000256" key="2">
    <source>
        <dbReference type="ARBA" id="ARBA00023157"/>
    </source>
</evidence>
<keyword evidence="2" id="KW-1015">Disulfide bond</keyword>
<keyword evidence="6" id="KW-1185">Reference proteome</keyword>
<dbReference type="PANTHER" id="PTHR11311">
    <property type="entry name" value="SPONDIN"/>
    <property type="match status" value="1"/>
</dbReference>
<reference evidence="5 6" key="1">
    <citation type="submission" date="2021-06" db="EMBL/GenBank/DDBJ databases">
        <authorList>
            <person name="Palmer J.M."/>
        </authorList>
    </citation>
    <scope>NUCLEOTIDE SEQUENCE [LARGE SCALE GENOMIC DNA]</scope>
    <source>
        <strain evidence="5 6">AS_MEX2019</strain>
        <tissue evidence="5">Muscle</tissue>
    </source>
</reference>
<evidence type="ECO:0000259" key="4">
    <source>
        <dbReference type="Pfam" id="PF19028"/>
    </source>
</evidence>
<dbReference type="EMBL" id="JAHRIP010029366">
    <property type="protein sequence ID" value="MEQ2291738.1"/>
    <property type="molecule type" value="Genomic_DNA"/>
</dbReference>
<dbReference type="PANTHER" id="PTHR11311:SF15">
    <property type="entry name" value="SPONDIN-2"/>
    <property type="match status" value="1"/>
</dbReference>
<dbReference type="PROSITE" id="PS50092">
    <property type="entry name" value="TSP1"/>
    <property type="match status" value="2"/>
</dbReference>
<keyword evidence="1" id="KW-0732">Signal</keyword>
<protein>
    <submittedName>
        <fullName evidence="5">Thrombospondin type-1 domain-containing protein 7A</fullName>
    </submittedName>
</protein>
<evidence type="ECO:0000256" key="3">
    <source>
        <dbReference type="ARBA" id="ARBA00023180"/>
    </source>
</evidence>
<gene>
    <name evidence="5" type="primary">THSD7AA_1</name>
    <name evidence="5" type="ORF">AMECASPLE_016033</name>
</gene>
<dbReference type="Pfam" id="PF19028">
    <property type="entry name" value="TSP1_spondin"/>
    <property type="match status" value="1"/>
</dbReference>
<dbReference type="Proteomes" id="UP001469553">
    <property type="component" value="Unassembled WGS sequence"/>
</dbReference>
<evidence type="ECO:0000313" key="5">
    <source>
        <dbReference type="EMBL" id="MEQ2291738.1"/>
    </source>
</evidence>
<proteinExistence type="predicted"/>
<dbReference type="SMART" id="SM00209">
    <property type="entry name" value="TSP1"/>
    <property type="match status" value="1"/>
</dbReference>
<accession>A0ABV0YE08</accession>
<dbReference type="Gene3D" id="2.20.100.10">
    <property type="entry name" value="Thrombospondin type-1 (TSP1) repeat"/>
    <property type="match status" value="1"/>
</dbReference>
<dbReference type="InterPro" id="IPR000884">
    <property type="entry name" value="TSP1_rpt"/>
</dbReference>
<dbReference type="SUPFAM" id="SSF82895">
    <property type="entry name" value="TSP-1 type 1 repeat"/>
    <property type="match status" value="1"/>
</dbReference>
<dbReference type="InterPro" id="IPR044004">
    <property type="entry name" value="TSP1_spondin_dom"/>
</dbReference>
<name>A0ABV0YE08_9TELE</name>
<sequence length="171" mass="19333">LCIPRELPLTIQSCVLPKDCQVTEWTNWSSCSKTCVDLESPRGNRTRRRQVLQFPVGEDVECPLLEETESCEPQGGSVPPCASYTWRTTEWSDCRVDLLLSQQDRRRSNMTGLCGGGLQTREVYCIQANAELLKYLNNLKEKDKGKAETICNSSDETCVRNPCLPKSWAKI</sequence>
<feature type="non-terminal residue" evidence="5">
    <location>
        <position position="1"/>
    </location>
</feature>
<keyword evidence="3" id="KW-0325">Glycoprotein</keyword>